<gene>
    <name evidence="1" type="ORF">CMTB2_01004</name>
</gene>
<accession>A0AAI9AHM9</accession>
<proteinExistence type="predicted"/>
<organism evidence="1 2">
    <name type="scientific">Caminibacter mediatlanticus TB-2</name>
    <dbReference type="NCBI Taxonomy" id="391592"/>
    <lineage>
        <taxon>Bacteria</taxon>
        <taxon>Pseudomonadati</taxon>
        <taxon>Campylobacterota</taxon>
        <taxon>Epsilonproteobacteria</taxon>
        <taxon>Nautiliales</taxon>
        <taxon>Nautiliaceae</taxon>
        <taxon>Caminibacter</taxon>
    </lineage>
</organism>
<protein>
    <submittedName>
        <fullName evidence="1">Uncharacterized protein</fullName>
    </submittedName>
</protein>
<reference evidence="1 2" key="1">
    <citation type="journal article" date="2011" name="Stand. Genomic Sci.">
        <title>Draft genome sequence of Caminibacter mediatlanticus strain TB-2, an epsilonproteobacterium isolated from a deep-sea hydrothermal vent.</title>
        <authorList>
            <person name="Giovannelli D."/>
            <person name="Ferriera S."/>
            <person name="Johnson J."/>
            <person name="Kravitz S."/>
            <person name="Perez-Rodriguez I."/>
            <person name="Ricci J."/>
            <person name="O'Brien C."/>
            <person name="Voordeckers J.W."/>
            <person name="Bini E."/>
            <person name="Vetriani C."/>
        </authorList>
    </citation>
    <scope>NUCLEOTIDE SEQUENCE [LARGE SCALE GENOMIC DNA]</scope>
    <source>
        <strain evidence="1 2">TB-2</strain>
    </source>
</reference>
<sequence length="110" mass="13293">MLFEIRKEIKEYIKKEKDFLKPSIILNLVKDVIKEMLAYNIPKKTILDKLNKELGTNINYYTFVSFVRKLNKIKTNKFNTTTQTKKQTFLKEQQIKKDETFNPWEMLKNI</sequence>
<name>A0AAI9AHM9_9BACT</name>
<comment type="caution">
    <text evidence="1">The sequence shown here is derived from an EMBL/GenBank/DDBJ whole genome shotgun (WGS) entry which is preliminary data.</text>
</comment>
<dbReference type="EMBL" id="ABCJ01000003">
    <property type="protein sequence ID" value="EDM23802.1"/>
    <property type="molecule type" value="Genomic_DNA"/>
</dbReference>
<evidence type="ECO:0000313" key="1">
    <source>
        <dbReference type="EMBL" id="EDM23802.1"/>
    </source>
</evidence>
<dbReference type="Proteomes" id="UP000003288">
    <property type="component" value="Unassembled WGS sequence"/>
</dbReference>
<evidence type="ECO:0000313" key="2">
    <source>
        <dbReference type="Proteomes" id="UP000003288"/>
    </source>
</evidence>
<dbReference type="RefSeq" id="WP_007474358.1">
    <property type="nucleotide sequence ID" value="NZ_ABCJ01000003.1"/>
</dbReference>
<dbReference type="AlphaFoldDB" id="A0AAI9AHM9"/>